<dbReference type="Pfam" id="PF17383">
    <property type="entry name" value="kleA_kleC"/>
    <property type="match status" value="1"/>
</dbReference>
<reference evidence="2" key="1">
    <citation type="journal article" date="2019" name="Sci. Rep.">
        <title>Draft genome of Tanacetum cinerariifolium, the natural source of mosquito coil.</title>
        <authorList>
            <person name="Yamashiro T."/>
            <person name="Shiraishi A."/>
            <person name="Satake H."/>
            <person name="Nakayama K."/>
        </authorList>
    </citation>
    <scope>NUCLEOTIDE SEQUENCE</scope>
</reference>
<keyword evidence="1" id="KW-0175">Coiled coil</keyword>
<name>A0A699WKM6_TANCI</name>
<gene>
    <name evidence="2" type="ORF">Tci_918267</name>
</gene>
<accession>A0A699WKM6</accession>
<evidence type="ECO:0000256" key="1">
    <source>
        <dbReference type="SAM" id="Coils"/>
    </source>
</evidence>
<feature type="coiled-coil region" evidence="1">
    <location>
        <begin position="44"/>
        <end position="71"/>
    </location>
</feature>
<dbReference type="AlphaFoldDB" id="A0A699WKM6"/>
<dbReference type="InterPro" id="IPR035338">
    <property type="entry name" value="KleA/KleC-like"/>
</dbReference>
<feature type="non-terminal residue" evidence="2">
    <location>
        <position position="1"/>
    </location>
</feature>
<protein>
    <submittedName>
        <fullName evidence="2">Uncharacterized protein</fullName>
    </submittedName>
</protein>
<organism evidence="2">
    <name type="scientific">Tanacetum cinerariifolium</name>
    <name type="common">Dalmatian daisy</name>
    <name type="synonym">Chrysanthemum cinerariifolium</name>
    <dbReference type="NCBI Taxonomy" id="118510"/>
    <lineage>
        <taxon>Eukaryota</taxon>
        <taxon>Viridiplantae</taxon>
        <taxon>Streptophyta</taxon>
        <taxon>Embryophyta</taxon>
        <taxon>Tracheophyta</taxon>
        <taxon>Spermatophyta</taxon>
        <taxon>Magnoliopsida</taxon>
        <taxon>eudicotyledons</taxon>
        <taxon>Gunneridae</taxon>
        <taxon>Pentapetalae</taxon>
        <taxon>asterids</taxon>
        <taxon>campanulids</taxon>
        <taxon>Asterales</taxon>
        <taxon>Asteraceae</taxon>
        <taxon>Asteroideae</taxon>
        <taxon>Anthemideae</taxon>
        <taxon>Anthemidinae</taxon>
        <taxon>Tanacetum</taxon>
    </lineage>
</organism>
<evidence type="ECO:0000313" key="2">
    <source>
        <dbReference type="EMBL" id="GFD46298.1"/>
    </source>
</evidence>
<comment type="caution">
    <text evidence="2">The sequence shown here is derived from an EMBL/GenBank/DDBJ whole genome shotgun (WGS) entry which is preliminary data.</text>
</comment>
<dbReference type="EMBL" id="BKCJ011670574">
    <property type="protein sequence ID" value="GFD46298.1"/>
    <property type="molecule type" value="Genomic_DNA"/>
</dbReference>
<proteinExistence type="predicted"/>
<sequence>ALRPKIPEKARLFAQVIDRRWNPMSHQLIMPWIDLLPGVAKTDLRERRDTIQELTRQAAEATHNSQILLRQATQLRERASLAACKLEGDAKGKFSAEGVEKAKNLAYPSR</sequence>